<dbReference type="Proteomes" id="UP000316714">
    <property type="component" value="Unassembled WGS sequence"/>
</dbReference>
<keyword evidence="3" id="KW-1185">Reference proteome</keyword>
<accession>A0A5C5V7J6</accession>
<feature type="signal peptide" evidence="1">
    <location>
        <begin position="1"/>
        <end position="19"/>
    </location>
</feature>
<dbReference type="EMBL" id="SIHJ01000002">
    <property type="protein sequence ID" value="TWT33712.1"/>
    <property type="molecule type" value="Genomic_DNA"/>
</dbReference>
<evidence type="ECO:0000256" key="1">
    <source>
        <dbReference type="SAM" id="SignalP"/>
    </source>
</evidence>
<protein>
    <recommendedName>
        <fullName evidence="4">Cytochrome c domain-containing protein</fullName>
    </recommendedName>
</protein>
<dbReference type="RefSeq" id="WP_146566562.1">
    <property type="nucleotide sequence ID" value="NZ_SIHJ01000002.1"/>
</dbReference>
<dbReference type="OrthoDB" id="279104at2"/>
<gene>
    <name evidence="2" type="ORF">KOR34_35450</name>
</gene>
<name>A0A5C5V7J6_9BACT</name>
<proteinExistence type="predicted"/>
<evidence type="ECO:0008006" key="4">
    <source>
        <dbReference type="Google" id="ProtNLM"/>
    </source>
</evidence>
<organism evidence="2 3">
    <name type="scientific">Posidoniimonas corsicana</name>
    <dbReference type="NCBI Taxonomy" id="1938618"/>
    <lineage>
        <taxon>Bacteria</taxon>
        <taxon>Pseudomonadati</taxon>
        <taxon>Planctomycetota</taxon>
        <taxon>Planctomycetia</taxon>
        <taxon>Pirellulales</taxon>
        <taxon>Lacipirellulaceae</taxon>
        <taxon>Posidoniimonas</taxon>
    </lineage>
</organism>
<evidence type="ECO:0000313" key="2">
    <source>
        <dbReference type="EMBL" id="TWT33712.1"/>
    </source>
</evidence>
<keyword evidence="1" id="KW-0732">Signal</keyword>
<comment type="caution">
    <text evidence="2">The sequence shown here is derived from an EMBL/GenBank/DDBJ whole genome shotgun (WGS) entry which is preliminary data.</text>
</comment>
<sequence precursor="true">MRAVFAVLFIQLASSLASGAEPRYVVQMLDPRVVAVTEDTLPIEWGNKKTDVIATRKLLDSEAKLLLNLLKEELTTSTDVPFCGHHPAYAVQEIVDGKVTNTATLCGLCHTWARGGKLRVIKGDKSLNYLNSLLPLPDVFKGIKLRDMVFDEHPQPFYEMTRVAAE</sequence>
<feature type="chain" id="PRO_5022811146" description="Cytochrome c domain-containing protein" evidence="1">
    <location>
        <begin position="20"/>
        <end position="166"/>
    </location>
</feature>
<evidence type="ECO:0000313" key="3">
    <source>
        <dbReference type="Proteomes" id="UP000316714"/>
    </source>
</evidence>
<reference evidence="2 3" key="1">
    <citation type="submission" date="2019-02" db="EMBL/GenBank/DDBJ databases">
        <title>Deep-cultivation of Planctomycetes and their phenomic and genomic characterization uncovers novel biology.</title>
        <authorList>
            <person name="Wiegand S."/>
            <person name="Jogler M."/>
            <person name="Boedeker C."/>
            <person name="Pinto D."/>
            <person name="Vollmers J."/>
            <person name="Rivas-Marin E."/>
            <person name="Kohn T."/>
            <person name="Peeters S.H."/>
            <person name="Heuer A."/>
            <person name="Rast P."/>
            <person name="Oberbeckmann S."/>
            <person name="Bunk B."/>
            <person name="Jeske O."/>
            <person name="Meyerdierks A."/>
            <person name="Storesund J.E."/>
            <person name="Kallscheuer N."/>
            <person name="Luecker S."/>
            <person name="Lage O.M."/>
            <person name="Pohl T."/>
            <person name="Merkel B.J."/>
            <person name="Hornburger P."/>
            <person name="Mueller R.-W."/>
            <person name="Bruemmer F."/>
            <person name="Labrenz M."/>
            <person name="Spormann A.M."/>
            <person name="Op Den Camp H."/>
            <person name="Overmann J."/>
            <person name="Amann R."/>
            <person name="Jetten M.S.M."/>
            <person name="Mascher T."/>
            <person name="Medema M.H."/>
            <person name="Devos D.P."/>
            <person name="Kaster A.-K."/>
            <person name="Ovreas L."/>
            <person name="Rohde M."/>
            <person name="Galperin M.Y."/>
            <person name="Jogler C."/>
        </authorList>
    </citation>
    <scope>NUCLEOTIDE SEQUENCE [LARGE SCALE GENOMIC DNA]</scope>
    <source>
        <strain evidence="2 3">KOR34</strain>
    </source>
</reference>
<dbReference type="AlphaFoldDB" id="A0A5C5V7J6"/>